<dbReference type="EMBL" id="CAJPDS010000173">
    <property type="protein sequence ID" value="CAF9941047.1"/>
    <property type="molecule type" value="Genomic_DNA"/>
</dbReference>
<comment type="caution">
    <text evidence="8">The sequence shown here is derived from an EMBL/GenBank/DDBJ whole genome shotgun (WGS) entry which is preliminary data.</text>
</comment>
<dbReference type="GO" id="GO:0005739">
    <property type="term" value="C:mitochondrion"/>
    <property type="evidence" value="ECO:0007669"/>
    <property type="project" value="UniProtKB-SubCell"/>
</dbReference>
<dbReference type="GO" id="GO:0016020">
    <property type="term" value="C:membrane"/>
    <property type="evidence" value="ECO:0007669"/>
    <property type="project" value="UniProtKB-SubCell"/>
</dbReference>
<evidence type="ECO:0000256" key="2">
    <source>
        <dbReference type="ARBA" id="ARBA00004240"/>
    </source>
</evidence>
<evidence type="ECO:0000256" key="6">
    <source>
        <dbReference type="ARBA" id="ARBA00023136"/>
    </source>
</evidence>
<evidence type="ECO:0000313" key="9">
    <source>
        <dbReference type="Proteomes" id="UP000664521"/>
    </source>
</evidence>
<reference evidence="8" key="1">
    <citation type="submission" date="2021-03" db="EMBL/GenBank/DDBJ databases">
        <authorList>
            <person name="Tagirdzhanova G."/>
        </authorList>
    </citation>
    <scope>NUCLEOTIDE SEQUENCE</scope>
</reference>
<dbReference type="PANTHER" id="PTHR48182">
    <property type="entry name" value="PROTEIN SERAC1"/>
    <property type="match status" value="1"/>
</dbReference>
<evidence type="ECO:0000256" key="7">
    <source>
        <dbReference type="SAM" id="MobiDB-lite"/>
    </source>
</evidence>
<organism evidence="8 9">
    <name type="scientific">Heterodermia speciosa</name>
    <dbReference type="NCBI Taxonomy" id="116794"/>
    <lineage>
        <taxon>Eukaryota</taxon>
        <taxon>Fungi</taxon>
        <taxon>Dikarya</taxon>
        <taxon>Ascomycota</taxon>
        <taxon>Pezizomycotina</taxon>
        <taxon>Lecanoromycetes</taxon>
        <taxon>OSLEUM clade</taxon>
        <taxon>Lecanoromycetidae</taxon>
        <taxon>Caliciales</taxon>
        <taxon>Physciaceae</taxon>
        <taxon>Heterodermia</taxon>
    </lineage>
</organism>
<keyword evidence="6" id="KW-0472">Membrane</keyword>
<feature type="region of interest" description="Disordered" evidence="7">
    <location>
        <begin position="267"/>
        <end position="292"/>
    </location>
</feature>
<dbReference type="GO" id="GO:0005783">
    <property type="term" value="C:endoplasmic reticulum"/>
    <property type="evidence" value="ECO:0007669"/>
    <property type="project" value="UniProtKB-SubCell"/>
</dbReference>
<dbReference type="OrthoDB" id="427518at2759"/>
<evidence type="ECO:0000313" key="8">
    <source>
        <dbReference type="EMBL" id="CAF9941047.1"/>
    </source>
</evidence>
<dbReference type="InterPro" id="IPR052374">
    <property type="entry name" value="SERAC1"/>
</dbReference>
<protein>
    <submittedName>
        <fullName evidence="8">Uncharacterized protein</fullName>
    </submittedName>
</protein>
<dbReference type="Proteomes" id="UP000664521">
    <property type="component" value="Unassembled WGS sequence"/>
</dbReference>
<proteinExistence type="predicted"/>
<evidence type="ECO:0000256" key="3">
    <source>
        <dbReference type="ARBA" id="ARBA00004370"/>
    </source>
</evidence>
<evidence type="ECO:0000256" key="4">
    <source>
        <dbReference type="ARBA" id="ARBA00022824"/>
    </source>
</evidence>
<gene>
    <name evidence="8" type="ORF">HETSPECPRED_002855</name>
</gene>
<name>A0A8H3J5E3_9LECA</name>
<keyword evidence="9" id="KW-1185">Reference proteome</keyword>
<accession>A0A8H3J5E3</accession>
<evidence type="ECO:0000256" key="5">
    <source>
        <dbReference type="ARBA" id="ARBA00023128"/>
    </source>
</evidence>
<dbReference type="PANTHER" id="PTHR48182:SF2">
    <property type="entry name" value="PROTEIN SERAC1"/>
    <property type="match status" value="1"/>
</dbReference>
<sequence length="292" mass="32440">MSHELGLGEPLSNPLKPSIDIVFVHGLYGGREATWTHEQSKVFWPKDLLPRDIEDARIHSFGYNAKVVDWAEPPSDATIGMHAGSLAARLVGLRSRTETVMLEAKEPSARDMHEVRQSTRFIAFFGTPFYGSKQANFANIFTRLFSFVKRTNTSYVRDLDTKSAIGSEFKQWLTETTVNKIEIVSFFEESCMPLPAEKIVTEDSARIEPFRAIVIPGDHKQMCKFASAKDSGYVLVLGVLQDWASQCRGSKGLEDLGFGSEDRINVSNSGENKGSMVGQQSFSGNASQNFGR</sequence>
<keyword evidence="4" id="KW-0256">Endoplasmic reticulum</keyword>
<evidence type="ECO:0000256" key="1">
    <source>
        <dbReference type="ARBA" id="ARBA00004173"/>
    </source>
</evidence>
<dbReference type="AlphaFoldDB" id="A0A8H3J5E3"/>
<comment type="subcellular location">
    <subcellularLocation>
        <location evidence="2">Endoplasmic reticulum</location>
    </subcellularLocation>
    <subcellularLocation>
        <location evidence="3">Membrane</location>
    </subcellularLocation>
    <subcellularLocation>
        <location evidence="1">Mitochondrion</location>
    </subcellularLocation>
</comment>
<keyword evidence="5" id="KW-0496">Mitochondrion</keyword>